<dbReference type="InterPro" id="IPR011989">
    <property type="entry name" value="ARM-like"/>
</dbReference>
<dbReference type="AlphaFoldDB" id="A0AAU9K8M6"/>
<dbReference type="Pfam" id="PF03810">
    <property type="entry name" value="IBN_N"/>
    <property type="match status" value="1"/>
</dbReference>
<dbReference type="GO" id="GO:0005635">
    <property type="term" value="C:nuclear envelope"/>
    <property type="evidence" value="ECO:0007669"/>
    <property type="project" value="TreeGrafter"/>
</dbReference>
<evidence type="ECO:0000259" key="8">
    <source>
        <dbReference type="PROSITE" id="PS50166"/>
    </source>
</evidence>
<dbReference type="GO" id="GO:0006606">
    <property type="term" value="P:protein import into nucleus"/>
    <property type="evidence" value="ECO:0007669"/>
    <property type="project" value="TreeGrafter"/>
</dbReference>
<dbReference type="GO" id="GO:0031267">
    <property type="term" value="F:small GTPase binding"/>
    <property type="evidence" value="ECO:0007669"/>
    <property type="project" value="InterPro"/>
</dbReference>
<evidence type="ECO:0000256" key="3">
    <source>
        <dbReference type="ARBA" id="ARBA00022448"/>
    </source>
</evidence>
<comment type="caution">
    <text evidence="9">The sequence shown here is derived from an EMBL/GenBank/DDBJ whole genome shotgun (WGS) entry which is preliminary data.</text>
</comment>
<sequence length="1003" mass="114908">MEESVIQALSVSLSFDNEARKKAEEHLSSLKTSPGLIPILVKISFSDLLIEVRQLAVIYLKNLTKVWKDSKREFPLPVEDKNYLKANIIYCLRFSTKEKLRSQFEEIAFNICKAEFPWDEILVQIDAELQSNEYNRIFSGINMIHQISRVFEFVMNEKRKDLKSLVSRYFPVLDAILNTIIFEKIAKNDTVLPPELLSFCEQNLSNPSQSFFWSCVILILQVYWECFYIELSDDQYIPAALDSWLTKFKAILEIDLGELENPISDEHQIHSTESLSPWISKRWAAQIVHRTFNRYFNLAHLNGNSKLMGENFQSKWALPFFEIILAAIFKRATNFVPNLVANYYIKYIAQAVKFPLTCELLKSKLTNSNQLVIHALVTDIIVPSLYRVKSDEELWIENPIEFIRKENDLCKAFYSAKSSAIELLVNLAQKGYLIQFLDYALRELQIGPDLIKKEAIMLAVGSLHELIKSNDALASSIQNILHSFIVQEFDSPIGFLRSRTCWLYGQLAKCPFTDKDHQKFVLQKICSLMQDPELPVKIEAATALPKILIWDVSKESISSEINALLHIYKNIMNEIDSEELIDALENIVSQFSTDIIPYAIELVEHLSQAFMRIAEKVENQEDLEISLAGSSILNTILKIIDVLEDKPEDLLKTSLFMNPIFDFCFSSKGSDCFEEALHILNSLLYLAPPESLGHLCNYHMLLKVSIMGDGNIKPYGLEYIDEMFSVFGNYIAKYSQAIANLQVFFDIATFLIVKDEEEDIIMGCKIFISLMENRKGLIDSALPTIIQMIYKCTQDSSKKVKVIGCESICVAMWNNAIVTLQALQQLNVLNDLFKLAFESVNQYKEPMSKTHVICGICSLFLVTEQLPPIIFSNLSLIFKKLISLWKGIENNYNEDIKAEAKEFNECGTFVDSEKFEAEYMKLITDLRNVRQQEESDESDDEDYGINTGPEDMYDSPFEMMDIEKFIKSSLEDLSRKNPSLYGSIMGSLNEEELGMLNELNSSS</sequence>
<feature type="compositionally biased region" description="Acidic residues" evidence="7">
    <location>
        <begin position="934"/>
        <end position="943"/>
    </location>
</feature>
<comment type="subcellular location">
    <subcellularLocation>
        <location evidence="2">Cytoplasm</location>
    </subcellularLocation>
    <subcellularLocation>
        <location evidence="1">Nucleus</location>
    </subcellularLocation>
</comment>
<feature type="domain" description="Importin N-terminal" evidence="8">
    <location>
        <begin position="23"/>
        <end position="94"/>
    </location>
</feature>
<evidence type="ECO:0000256" key="5">
    <source>
        <dbReference type="ARBA" id="ARBA00022927"/>
    </source>
</evidence>
<dbReference type="GO" id="GO:0005829">
    <property type="term" value="C:cytosol"/>
    <property type="evidence" value="ECO:0007669"/>
    <property type="project" value="TreeGrafter"/>
</dbReference>
<dbReference type="Proteomes" id="UP001162131">
    <property type="component" value="Unassembled WGS sequence"/>
</dbReference>
<dbReference type="InterPro" id="IPR001494">
    <property type="entry name" value="Importin-beta_N"/>
</dbReference>
<evidence type="ECO:0000313" key="10">
    <source>
        <dbReference type="Proteomes" id="UP001162131"/>
    </source>
</evidence>
<dbReference type="PANTHER" id="PTHR10997:SF18">
    <property type="entry name" value="D-IMPORTIN 7_RANBP7"/>
    <property type="match status" value="1"/>
</dbReference>
<dbReference type="SUPFAM" id="SSF48371">
    <property type="entry name" value="ARM repeat"/>
    <property type="match status" value="1"/>
</dbReference>
<dbReference type="EMBL" id="CAJZBQ010000060">
    <property type="protein sequence ID" value="CAG9334821.1"/>
    <property type="molecule type" value="Genomic_DNA"/>
</dbReference>
<reference evidence="9" key="1">
    <citation type="submission" date="2021-09" db="EMBL/GenBank/DDBJ databases">
        <authorList>
            <consortium name="AG Swart"/>
            <person name="Singh M."/>
            <person name="Singh A."/>
            <person name="Seah K."/>
            <person name="Emmerich C."/>
        </authorList>
    </citation>
    <scope>NUCLEOTIDE SEQUENCE</scope>
    <source>
        <strain evidence="9">ATCC30299</strain>
    </source>
</reference>
<feature type="region of interest" description="Disordered" evidence="7">
    <location>
        <begin position="929"/>
        <end position="950"/>
    </location>
</feature>
<organism evidence="9 10">
    <name type="scientific">Blepharisma stoltei</name>
    <dbReference type="NCBI Taxonomy" id="1481888"/>
    <lineage>
        <taxon>Eukaryota</taxon>
        <taxon>Sar</taxon>
        <taxon>Alveolata</taxon>
        <taxon>Ciliophora</taxon>
        <taxon>Postciliodesmatophora</taxon>
        <taxon>Heterotrichea</taxon>
        <taxon>Heterotrichida</taxon>
        <taxon>Blepharismidae</taxon>
        <taxon>Blepharisma</taxon>
    </lineage>
</organism>
<evidence type="ECO:0000256" key="4">
    <source>
        <dbReference type="ARBA" id="ARBA00022490"/>
    </source>
</evidence>
<keyword evidence="4" id="KW-0963">Cytoplasm</keyword>
<keyword evidence="6" id="KW-0539">Nucleus</keyword>
<dbReference type="PROSITE" id="PS50166">
    <property type="entry name" value="IMPORTIN_B_NT"/>
    <property type="match status" value="1"/>
</dbReference>
<evidence type="ECO:0000313" key="9">
    <source>
        <dbReference type="EMBL" id="CAG9334821.1"/>
    </source>
</evidence>
<dbReference type="InterPro" id="IPR016024">
    <property type="entry name" value="ARM-type_fold"/>
</dbReference>
<proteinExistence type="predicted"/>
<protein>
    <recommendedName>
        <fullName evidence="8">Importin N-terminal domain-containing protein</fullName>
    </recommendedName>
</protein>
<name>A0AAU9K8M6_9CILI</name>
<dbReference type="Gene3D" id="1.25.10.10">
    <property type="entry name" value="Leucine-rich Repeat Variant"/>
    <property type="match status" value="1"/>
</dbReference>
<evidence type="ECO:0000256" key="6">
    <source>
        <dbReference type="ARBA" id="ARBA00023242"/>
    </source>
</evidence>
<evidence type="ECO:0000256" key="1">
    <source>
        <dbReference type="ARBA" id="ARBA00004123"/>
    </source>
</evidence>
<evidence type="ECO:0000256" key="2">
    <source>
        <dbReference type="ARBA" id="ARBA00004496"/>
    </source>
</evidence>
<dbReference type="PANTHER" id="PTHR10997">
    <property type="entry name" value="IMPORTIN-7, 8, 11"/>
    <property type="match status" value="1"/>
</dbReference>
<keyword evidence="3" id="KW-0813">Transport</keyword>
<keyword evidence="5" id="KW-0653">Protein transport</keyword>
<accession>A0AAU9K8M6</accession>
<evidence type="ECO:0000256" key="7">
    <source>
        <dbReference type="SAM" id="MobiDB-lite"/>
    </source>
</evidence>
<gene>
    <name evidence="9" type="ORF">BSTOLATCC_MIC62406</name>
</gene>
<keyword evidence="10" id="KW-1185">Reference proteome</keyword>